<dbReference type="PANTHER" id="PTHR23306">
    <property type="entry name" value="TUMOR SUSCEPTIBILITY GENE 101 PROTEIN-RELATED"/>
    <property type="match status" value="1"/>
</dbReference>
<name>A0A1X6N9U5_9APHY</name>
<reference evidence="11 12" key="1">
    <citation type="submission" date="2017-04" db="EMBL/GenBank/DDBJ databases">
        <title>Genome Sequence of the Model Brown-Rot Fungus Postia placenta SB12.</title>
        <authorList>
            <consortium name="DOE Joint Genome Institute"/>
            <person name="Gaskell J."/>
            <person name="Kersten P."/>
            <person name="Larrondo L.F."/>
            <person name="Canessa P."/>
            <person name="Martinez D."/>
            <person name="Hibbett D."/>
            <person name="Schmoll M."/>
            <person name="Kubicek C.P."/>
            <person name="Martinez A.T."/>
            <person name="Yadav J."/>
            <person name="Master E."/>
            <person name="Magnuson J.K."/>
            <person name="James T."/>
            <person name="Yaver D."/>
            <person name="Berka R."/>
            <person name="Labutti K."/>
            <person name="Lipzen A."/>
            <person name="Aerts A."/>
            <person name="Barry K."/>
            <person name="Henrissat B."/>
            <person name="Blanchette R."/>
            <person name="Grigoriev I."/>
            <person name="Cullen D."/>
        </authorList>
    </citation>
    <scope>NUCLEOTIDE SEQUENCE [LARGE SCALE GENOMIC DNA]</scope>
    <source>
        <strain evidence="11 12">MAD-698-R-SB12</strain>
    </source>
</reference>
<feature type="compositionally biased region" description="Low complexity" evidence="8">
    <location>
        <begin position="261"/>
        <end position="274"/>
    </location>
</feature>
<evidence type="ECO:0000256" key="6">
    <source>
        <dbReference type="ARBA" id="ARBA00023054"/>
    </source>
</evidence>
<evidence type="ECO:0000313" key="11">
    <source>
        <dbReference type="EMBL" id="OSX65216.1"/>
    </source>
</evidence>
<dbReference type="InterPro" id="IPR008883">
    <property type="entry name" value="UEV_N"/>
</dbReference>
<feature type="compositionally biased region" description="Polar residues" evidence="8">
    <location>
        <begin position="154"/>
        <end position="168"/>
    </location>
</feature>
<evidence type="ECO:0000256" key="4">
    <source>
        <dbReference type="ARBA" id="ARBA00022753"/>
    </source>
</evidence>
<dbReference type="EMBL" id="KZ110593">
    <property type="protein sequence ID" value="OSX65216.1"/>
    <property type="molecule type" value="Genomic_DNA"/>
</dbReference>
<evidence type="ECO:0000256" key="1">
    <source>
        <dbReference type="ARBA" id="ARBA00004177"/>
    </source>
</evidence>
<feature type="compositionally biased region" description="Polar residues" evidence="8">
    <location>
        <begin position="183"/>
        <end position="197"/>
    </location>
</feature>
<dbReference type="InterPro" id="IPR016135">
    <property type="entry name" value="UBQ-conjugating_enzyme/RWD"/>
</dbReference>
<dbReference type="InterPro" id="IPR017916">
    <property type="entry name" value="SB_dom"/>
</dbReference>
<protein>
    <recommendedName>
        <fullName evidence="13">UEV domain-containing protein</fullName>
    </recommendedName>
</protein>
<feature type="compositionally biased region" description="Pro residues" evidence="8">
    <location>
        <begin position="275"/>
        <end position="284"/>
    </location>
</feature>
<evidence type="ECO:0000259" key="9">
    <source>
        <dbReference type="PROSITE" id="PS51312"/>
    </source>
</evidence>
<dbReference type="PROSITE" id="PS51322">
    <property type="entry name" value="UEV"/>
    <property type="match status" value="1"/>
</dbReference>
<gene>
    <name evidence="11" type="ORF">POSPLADRAFT_1065137</name>
</gene>
<feature type="region of interest" description="Disordered" evidence="8">
    <location>
        <begin position="145"/>
        <end position="359"/>
    </location>
</feature>
<evidence type="ECO:0008006" key="13">
    <source>
        <dbReference type="Google" id="ProtNLM"/>
    </source>
</evidence>
<dbReference type="SUPFAM" id="SSF54495">
    <property type="entry name" value="UBC-like"/>
    <property type="match status" value="1"/>
</dbReference>
<dbReference type="Proteomes" id="UP000194127">
    <property type="component" value="Unassembled WGS sequence"/>
</dbReference>
<dbReference type="GO" id="GO:0043130">
    <property type="term" value="F:ubiquitin binding"/>
    <property type="evidence" value="ECO:0007669"/>
    <property type="project" value="TreeGrafter"/>
</dbReference>
<dbReference type="InterPro" id="IPR037202">
    <property type="entry name" value="ESCRT_assembly_dom"/>
</dbReference>
<dbReference type="SUPFAM" id="SSF140111">
    <property type="entry name" value="Endosomal sorting complex assembly domain"/>
    <property type="match status" value="1"/>
</dbReference>
<evidence type="ECO:0000256" key="8">
    <source>
        <dbReference type="SAM" id="MobiDB-lite"/>
    </source>
</evidence>
<accession>A0A1X6N9U5</accession>
<organism evidence="11 12">
    <name type="scientific">Postia placenta MAD-698-R-SB12</name>
    <dbReference type="NCBI Taxonomy" id="670580"/>
    <lineage>
        <taxon>Eukaryota</taxon>
        <taxon>Fungi</taxon>
        <taxon>Dikarya</taxon>
        <taxon>Basidiomycota</taxon>
        <taxon>Agaricomycotina</taxon>
        <taxon>Agaricomycetes</taxon>
        <taxon>Polyporales</taxon>
        <taxon>Adustoporiaceae</taxon>
        <taxon>Rhodonia</taxon>
    </lineage>
</organism>
<dbReference type="Pfam" id="PF05743">
    <property type="entry name" value="UEV"/>
    <property type="match status" value="1"/>
</dbReference>
<dbReference type="OrthoDB" id="306304at2759"/>
<keyword evidence="12" id="KW-1185">Reference proteome</keyword>
<feature type="compositionally biased region" description="Pro residues" evidence="8">
    <location>
        <begin position="248"/>
        <end position="260"/>
    </location>
</feature>
<evidence type="ECO:0000256" key="5">
    <source>
        <dbReference type="ARBA" id="ARBA00022927"/>
    </source>
</evidence>
<dbReference type="AlphaFoldDB" id="A0A1X6N9U5"/>
<dbReference type="InterPro" id="IPR052070">
    <property type="entry name" value="ESCRT-I_UEV_domain"/>
</dbReference>
<keyword evidence="5 7" id="KW-0653">Protein transport</keyword>
<keyword evidence="6" id="KW-0175">Coiled coil</keyword>
<keyword evidence="4" id="KW-0967">Endosome</keyword>
<dbReference type="Gene3D" id="6.10.140.820">
    <property type="match status" value="1"/>
</dbReference>
<sequence length="534" mass="57978">MPTDSLTHRWLRHNIQSYPAHDIVFAHTDAVLARYPTVRPKTDVYTYDDGRTQLLLCLHGLLPIAYRGASYNIPIAIWLTREYPRQPPIAYVVPTTDMIVRPGPDMDVSGRCQVEYLRNWQRKSEGCNLAALIQAMQDSFSRVPPVNAKPAGVPSSSAMQRSQTTSPEYSARPPPPLPGAQARSHTASPPSAVTQTDGRPPLPARPAHSAVIPVQFSSSSTIPPSSPPPNNDRSDSPNVLANASLGMRPPPPLPPHPPAYSLPVSPAGDPRLGTSPPPLPPPFVSPQLSTGFPPHQPRPAPPAPPPPAALTPAFSVSPPPPRAPVPSVIPPDLLDGDEPAQARPGTPPSAAPPRPPNPELLRLHAQVHAKLQSELASLQHAMALDAERLRAHQADLLAGEPAIRDEMARLEAVRSVCGAVAERMRVVVDAGERNVAELRRKGDPEVDELVCSTTIVHNQLVNLVAEDNAIEDTIYHLHRALNTGRIDLERFIRTTRVLAEEQFMKRALIEKIETGLPPDDAELAWTMASEWSEM</sequence>
<evidence type="ECO:0000256" key="3">
    <source>
        <dbReference type="ARBA" id="ARBA00022448"/>
    </source>
</evidence>
<feature type="compositionally biased region" description="Pro residues" evidence="8">
    <location>
        <begin position="345"/>
        <end position="358"/>
    </location>
</feature>
<comment type="similarity">
    <text evidence="2">Belongs to the ubiquitin-conjugating enzyme family. UEV subfamily.</text>
</comment>
<dbReference type="PROSITE" id="PS51312">
    <property type="entry name" value="SB"/>
    <property type="match status" value="1"/>
</dbReference>
<dbReference type="STRING" id="670580.A0A1X6N9U5"/>
<evidence type="ECO:0000313" key="12">
    <source>
        <dbReference type="Proteomes" id="UP000194127"/>
    </source>
</evidence>
<dbReference type="PANTHER" id="PTHR23306:SF3">
    <property type="entry name" value="TUMOR SUPPRESSOR PROTEIN 101"/>
    <property type="match status" value="1"/>
</dbReference>
<dbReference type="GeneID" id="36326856"/>
<evidence type="ECO:0000259" key="10">
    <source>
        <dbReference type="PROSITE" id="PS51322"/>
    </source>
</evidence>
<dbReference type="Pfam" id="PF09454">
    <property type="entry name" value="Vps23_core"/>
    <property type="match status" value="1"/>
</dbReference>
<dbReference type="CDD" id="cd11685">
    <property type="entry name" value="UEV_TSG101-like"/>
    <property type="match status" value="1"/>
</dbReference>
<dbReference type="Gene3D" id="3.10.110.10">
    <property type="entry name" value="Ubiquitin Conjugating Enzyme"/>
    <property type="match status" value="1"/>
</dbReference>
<evidence type="ECO:0000256" key="7">
    <source>
        <dbReference type="PROSITE-ProRule" id="PRU00644"/>
    </source>
</evidence>
<comment type="subcellular location">
    <subcellularLocation>
        <location evidence="1">Endosome</location>
    </subcellularLocation>
</comment>
<proteinExistence type="inferred from homology"/>
<dbReference type="GO" id="GO:0006886">
    <property type="term" value="P:intracellular protein transport"/>
    <property type="evidence" value="ECO:0007669"/>
    <property type="project" value="UniProtKB-ARBA"/>
</dbReference>
<dbReference type="GO" id="GO:0000813">
    <property type="term" value="C:ESCRT I complex"/>
    <property type="evidence" value="ECO:0007669"/>
    <property type="project" value="TreeGrafter"/>
</dbReference>
<dbReference type="RefSeq" id="XP_024342010.1">
    <property type="nucleotide sequence ID" value="XM_024481906.1"/>
</dbReference>
<evidence type="ECO:0000256" key="2">
    <source>
        <dbReference type="ARBA" id="ARBA00009594"/>
    </source>
</evidence>
<keyword evidence="3 7" id="KW-0813">Transport</keyword>
<feature type="domain" description="SB" evidence="9">
    <location>
        <begin position="454"/>
        <end position="522"/>
    </location>
</feature>
<feature type="domain" description="UEV" evidence="10">
    <location>
        <begin position="5"/>
        <end position="150"/>
    </location>
</feature>
<dbReference type="GO" id="GO:0043162">
    <property type="term" value="P:ubiquitin-dependent protein catabolic process via the multivesicular body sorting pathway"/>
    <property type="evidence" value="ECO:0007669"/>
    <property type="project" value="UniProtKB-ARBA"/>
</dbReference>
<feature type="compositionally biased region" description="Pro residues" evidence="8">
    <location>
        <begin position="294"/>
        <end position="309"/>
    </location>
</feature>
<feature type="compositionally biased region" description="Pro residues" evidence="8">
    <location>
        <begin position="317"/>
        <end position="329"/>
    </location>
</feature>
<dbReference type="GO" id="GO:0072666">
    <property type="term" value="P:establishment of protein localization to vacuole"/>
    <property type="evidence" value="ECO:0007669"/>
    <property type="project" value="UniProtKB-ARBA"/>
</dbReference>